<reference evidence="3 4" key="1">
    <citation type="submission" date="2018-06" db="EMBL/GenBank/DDBJ databases">
        <title>Genomic Encyclopedia of Type Strains, Phase IV (KMG-IV): sequencing the most valuable type-strain genomes for metagenomic binning, comparative biology and taxonomic classification.</title>
        <authorList>
            <person name="Goeker M."/>
        </authorList>
    </citation>
    <scope>NUCLEOTIDE SEQUENCE [LARGE SCALE GENOMIC DNA]</scope>
    <source>
        <strain evidence="3 4">DSM 18048</strain>
    </source>
</reference>
<evidence type="ECO:0000259" key="2">
    <source>
        <dbReference type="SMART" id="SM00490"/>
    </source>
</evidence>
<dbReference type="InterPro" id="IPR001650">
    <property type="entry name" value="Helicase_C-like"/>
</dbReference>
<dbReference type="SMART" id="SM00490">
    <property type="entry name" value="HELICc"/>
    <property type="match status" value="1"/>
</dbReference>
<dbReference type="Gene3D" id="3.40.50.300">
    <property type="entry name" value="P-loop containing nucleotide triphosphate hydrolases"/>
    <property type="match status" value="1"/>
</dbReference>
<dbReference type="SUPFAM" id="SSF52540">
    <property type="entry name" value="P-loop containing nucleoside triphosphate hydrolases"/>
    <property type="match status" value="1"/>
</dbReference>
<dbReference type="GO" id="GO:0004386">
    <property type="term" value="F:helicase activity"/>
    <property type="evidence" value="ECO:0007669"/>
    <property type="project" value="UniProtKB-KW"/>
</dbReference>
<dbReference type="Proteomes" id="UP000248326">
    <property type="component" value="Unassembled WGS sequence"/>
</dbReference>
<organism evidence="3 4">
    <name type="scientific">Deinococcus yavapaiensis KR-236</name>
    <dbReference type="NCBI Taxonomy" id="694435"/>
    <lineage>
        <taxon>Bacteria</taxon>
        <taxon>Thermotogati</taxon>
        <taxon>Deinococcota</taxon>
        <taxon>Deinococci</taxon>
        <taxon>Deinococcales</taxon>
        <taxon>Deinococcaceae</taxon>
        <taxon>Deinococcus</taxon>
    </lineage>
</organism>
<keyword evidence="4" id="KW-1185">Reference proteome</keyword>
<dbReference type="Pfam" id="PF00271">
    <property type="entry name" value="Helicase_C"/>
    <property type="match status" value="1"/>
</dbReference>
<keyword evidence="3" id="KW-0347">Helicase</keyword>
<comment type="caution">
    <text evidence="3">The sequence shown here is derived from an EMBL/GenBank/DDBJ whole genome shotgun (WGS) entry which is preliminary data.</text>
</comment>
<proteinExistence type="predicted"/>
<keyword evidence="3" id="KW-0547">Nucleotide-binding</keyword>
<dbReference type="RefSeq" id="WP_110887584.1">
    <property type="nucleotide sequence ID" value="NZ_QJSX01000011.1"/>
</dbReference>
<dbReference type="OrthoDB" id="713315at2"/>
<feature type="domain" description="Helicase C-terminal" evidence="2">
    <location>
        <begin position="1016"/>
        <end position="1108"/>
    </location>
</feature>
<dbReference type="NCBIfam" id="NF038325">
    <property type="entry name" value="DISARM_DrmAS"/>
    <property type="match status" value="1"/>
</dbReference>
<feature type="region of interest" description="Disordered" evidence="1">
    <location>
        <begin position="217"/>
        <end position="240"/>
    </location>
</feature>
<evidence type="ECO:0000256" key="1">
    <source>
        <dbReference type="SAM" id="MobiDB-lite"/>
    </source>
</evidence>
<dbReference type="CDD" id="cd18785">
    <property type="entry name" value="SF2_C"/>
    <property type="match status" value="1"/>
</dbReference>
<name>A0A318SG14_9DEIO</name>
<dbReference type="InterPro" id="IPR027417">
    <property type="entry name" value="P-loop_NTPase"/>
</dbReference>
<dbReference type="EMBL" id="QJSX01000011">
    <property type="protein sequence ID" value="PYE52974.1"/>
    <property type="molecule type" value="Genomic_DNA"/>
</dbReference>
<protein>
    <submittedName>
        <fullName evidence="3">Helicase-like protein</fullName>
    </submittedName>
</protein>
<accession>A0A318SG14</accession>
<keyword evidence="3" id="KW-0067">ATP-binding</keyword>
<sequence length="1300" mass="142700">MTNEARRRGGALERPPRIPSAWLASLDAFTRLDEHTLALPGDRERWRDVGEGDAVLVAEEHGEEWRVVHVGRVYRVRSTSAETTLYFDVSRRVDGEPSLASLGFDGHDPRVLVARVDQAAFAKAVRDATGAAWETLPTSDDQAYVRELLRLALVDDLLGPADGPHEEIVEMSVRDRYLVGKLAPVDVIANPVATLDADEDAGAPIDLRPLEGVAADPGQALEGASGRPNPEEEASELDASRNASIVPSSFGLTFCVDADATHVEVEATWGRYERRESERQTDPRTQRPMRAWKRIPSGGKFALSLDGAMIEPIAPDPACPGVVVRGRVRLSPNGRDRLVTLFLVNTQREPDANVDAAWLFQPELVVRDLGRDGSFRRRPPLEEDGTDAERAALAMLYREHVEFAVGHGVAVAARVSLFDFERATEVRTRVMPSYEVPITETPPLDGVPSDFLDMRRLAAMDRETLVAGFDAFVASYTAWIAAQRARIATDVAGWEDTANAALERCEHVRDRLREGVDVLRHDDAALEAFRFANLAMADQRVRSIFALRRRRGETLTVGDVDVPRNHSWRAFQLAFVLLGVPSLANPAHKDRTSDVDAEADLLWFPTGGGKTEAYLGVAAFAMAMRRLRPDLGELDGSRGLSVIMRYTLRLLTMQQFQRASALICAMERLRAAEPTVWGRSPFRIGLWVGQKSTPNTVKEAHEAIQAERNGKRPRAASPAQLTTCPWCGAEIDPKRDVVVDAEQGATSLYCSDVVDACPFADTNGPGLPVVVVDEELYHRPPSMLIATVDKFAMMAWKGQVRTLFGRVEAECPRHGLLWPDSECNGAHPVKGKLPATTVRKVRQIRPPDLIIQDEFHLISGPLGTMVGLYETAVDALCSWRLGDATVRPKVLASTATVRKAEEQVNGVFLRRATVFPPHGVDVGDNFFSRRTPTSEKPGRSYLGVCAPGSSKPAMLIRVYVALLTGAQALFERFGAAADPYMTLVGYFNALRELGGMKRLCEDDVQTRSFRVSMSAIERPGLVQRSVREVVELTSRVSNRDIPLTLDRLETKHKTAWSKGEARAVDVVLATNMLSVGVDVNRLGLMAVNGQPKTTAEYIQATSRVGRSSPGLVVTVLSWSRPRDLSHYETFEHYHATFYQHVEAQSVTPFAPRALDRGLTGTLVSFARLGGRELNANVGAGALDDVTRAEAVEATALVARRAGLVTGKHAASDDARDMTRARFDLWVREAKRPGRDLGYQEGTGTVAALLQSPSAATWTETTVPMSMREVEPSVRLVMDKSKAHDGPAWRAALTEDEGVEA</sequence>
<evidence type="ECO:0000313" key="3">
    <source>
        <dbReference type="EMBL" id="PYE52974.1"/>
    </source>
</evidence>
<gene>
    <name evidence="3" type="ORF">DES52_111147</name>
</gene>
<keyword evidence="3" id="KW-0378">Hydrolase</keyword>
<evidence type="ECO:0000313" key="4">
    <source>
        <dbReference type="Proteomes" id="UP000248326"/>
    </source>
</evidence>